<keyword evidence="10" id="KW-1185">Reference proteome</keyword>
<keyword evidence="4 9" id="KW-0548">Nucleotidyltransferase</keyword>
<comment type="similarity">
    <text evidence="2">Belongs to the SELO family.</text>
</comment>
<keyword evidence="7" id="KW-0067">ATP-binding</keyword>
<dbReference type="Proteomes" id="UP001272325">
    <property type="component" value="Unassembled WGS sequence"/>
</dbReference>
<organism evidence="9 10">
    <name type="scientific">Vibrio plantisponsor</name>
    <dbReference type="NCBI Taxonomy" id="664643"/>
    <lineage>
        <taxon>Bacteria</taxon>
        <taxon>Pseudomonadati</taxon>
        <taxon>Pseudomonadota</taxon>
        <taxon>Gammaproteobacteria</taxon>
        <taxon>Vibrionales</taxon>
        <taxon>Vibrionaceae</taxon>
        <taxon>Vibrio</taxon>
    </lineage>
</organism>
<evidence type="ECO:0000256" key="3">
    <source>
        <dbReference type="ARBA" id="ARBA00022679"/>
    </source>
</evidence>
<evidence type="ECO:0000313" key="10">
    <source>
        <dbReference type="Proteomes" id="UP001272325"/>
    </source>
</evidence>
<dbReference type="InterPro" id="IPR003846">
    <property type="entry name" value="SelO"/>
</dbReference>
<proteinExistence type="inferred from homology"/>
<protein>
    <submittedName>
        <fullName evidence="9">Protein adenylyltransferase SelO family protein</fullName>
    </submittedName>
</protein>
<gene>
    <name evidence="9" type="ORF">SBW85_20040</name>
</gene>
<dbReference type="RefSeq" id="WP_171138662.1">
    <property type="nucleotide sequence ID" value="NZ_AP024894.1"/>
</dbReference>
<evidence type="ECO:0000256" key="7">
    <source>
        <dbReference type="ARBA" id="ARBA00022840"/>
    </source>
</evidence>
<evidence type="ECO:0000256" key="2">
    <source>
        <dbReference type="ARBA" id="ARBA00009747"/>
    </source>
</evidence>
<evidence type="ECO:0000256" key="8">
    <source>
        <dbReference type="ARBA" id="ARBA00022842"/>
    </source>
</evidence>
<dbReference type="EMBL" id="JAWRCN010000002">
    <property type="protein sequence ID" value="MDW6019998.1"/>
    <property type="molecule type" value="Genomic_DNA"/>
</dbReference>
<evidence type="ECO:0000256" key="4">
    <source>
        <dbReference type="ARBA" id="ARBA00022695"/>
    </source>
</evidence>
<keyword evidence="6" id="KW-0547">Nucleotide-binding</keyword>
<dbReference type="Pfam" id="PF02696">
    <property type="entry name" value="SelO"/>
    <property type="match status" value="1"/>
</dbReference>
<reference evidence="9 10" key="1">
    <citation type="submission" date="2023-11" db="EMBL/GenBank/DDBJ databases">
        <title>Plant-associative lifestyle of Vibrio porteresiae and its evolutionary dynamics.</title>
        <authorList>
            <person name="Rameshkumar N."/>
            <person name="Kirti K."/>
        </authorList>
    </citation>
    <scope>NUCLEOTIDE SEQUENCE [LARGE SCALE GENOMIC DNA]</scope>
    <source>
        <strain evidence="9 10">MSSRF60</strain>
    </source>
</reference>
<accession>A0ABU4IN43</accession>
<keyword evidence="5" id="KW-0479">Metal-binding</keyword>
<evidence type="ECO:0000256" key="6">
    <source>
        <dbReference type="ARBA" id="ARBA00022741"/>
    </source>
</evidence>
<evidence type="ECO:0000256" key="5">
    <source>
        <dbReference type="ARBA" id="ARBA00022723"/>
    </source>
</evidence>
<comment type="caution">
    <text evidence="9">The sequence shown here is derived from an EMBL/GenBank/DDBJ whole genome shotgun (WGS) entry which is preliminary data.</text>
</comment>
<evidence type="ECO:0000256" key="1">
    <source>
        <dbReference type="ARBA" id="ARBA00001946"/>
    </source>
</evidence>
<name>A0ABU4IN43_9VIBR</name>
<evidence type="ECO:0000313" key="9">
    <source>
        <dbReference type="EMBL" id="MDW6019998.1"/>
    </source>
</evidence>
<sequence>MLDKTPEQILDNTYLPYLAFEKFKTYKLRNAEVAWVNEKLIKSYGVEGSLDELKQHMLNEYAFVSSGYTTDRKLNAKRKKYFFADRYGSRHEVCHGGSGRCGFDGKFQVKGIGITPLLAQNMSQSHKHGKMFIDEAILEAIWGEVCHKHLPLGGVRTLAIIKTNVEEPFVYLGGSPLTPCALAVREFAVRPAHFERCTFFWPSRKHLHLRDNDADRVTECTNYFVNAVALKQSELEGNSVLYVALKKLVSVIALQMACSRIKGIPHGSLTSSNISIDGRFLDFGTITAVPDFGNYRLAQGVGAVWDDHQLVKEWLRNLASTLSHYSSYGEKLSTKDIDNLLEYFYIELDRQENISLLNELRVNRIDNKTLVVAGKIKNKLLRKPRESIHEFKNIDFITEVVHLAKFEGLEIGNVNFLLRNRKYSSFDILSKERGLKGDYSNDSISSLINSYV</sequence>
<dbReference type="GO" id="GO:0016779">
    <property type="term" value="F:nucleotidyltransferase activity"/>
    <property type="evidence" value="ECO:0007669"/>
    <property type="project" value="UniProtKB-KW"/>
</dbReference>
<keyword evidence="3" id="KW-0808">Transferase</keyword>
<comment type="cofactor">
    <cofactor evidence="1">
        <name>Mg(2+)</name>
        <dbReference type="ChEBI" id="CHEBI:18420"/>
    </cofactor>
</comment>
<keyword evidence="8" id="KW-0460">Magnesium</keyword>